<proteinExistence type="predicted"/>
<reference evidence="2" key="1">
    <citation type="submission" date="2020-06" db="EMBL/GenBank/DDBJ databases">
        <authorList>
            <person name="Li T."/>
            <person name="Hu X."/>
            <person name="Zhang T."/>
            <person name="Song X."/>
            <person name="Zhang H."/>
            <person name="Dai N."/>
            <person name="Sheng W."/>
            <person name="Hou X."/>
            <person name="Wei L."/>
        </authorList>
    </citation>
    <scope>NUCLEOTIDE SEQUENCE</scope>
    <source>
        <strain evidence="2">K16</strain>
        <tissue evidence="2">Leaf</tissue>
    </source>
</reference>
<dbReference type="EMBL" id="JACGWL010000009">
    <property type="protein sequence ID" value="KAK4395632.1"/>
    <property type="molecule type" value="Genomic_DNA"/>
</dbReference>
<organism evidence="2 3">
    <name type="scientific">Sesamum angolense</name>
    <dbReference type="NCBI Taxonomy" id="2727404"/>
    <lineage>
        <taxon>Eukaryota</taxon>
        <taxon>Viridiplantae</taxon>
        <taxon>Streptophyta</taxon>
        <taxon>Embryophyta</taxon>
        <taxon>Tracheophyta</taxon>
        <taxon>Spermatophyta</taxon>
        <taxon>Magnoliopsida</taxon>
        <taxon>eudicotyledons</taxon>
        <taxon>Gunneridae</taxon>
        <taxon>Pentapetalae</taxon>
        <taxon>asterids</taxon>
        <taxon>lamiids</taxon>
        <taxon>Lamiales</taxon>
        <taxon>Pedaliaceae</taxon>
        <taxon>Sesamum</taxon>
    </lineage>
</organism>
<reference evidence="2" key="2">
    <citation type="journal article" date="2024" name="Plant">
        <title>Genomic evolution and insights into agronomic trait innovations of Sesamum species.</title>
        <authorList>
            <person name="Miao H."/>
            <person name="Wang L."/>
            <person name="Qu L."/>
            <person name="Liu H."/>
            <person name="Sun Y."/>
            <person name="Le M."/>
            <person name="Wang Q."/>
            <person name="Wei S."/>
            <person name="Zheng Y."/>
            <person name="Lin W."/>
            <person name="Duan Y."/>
            <person name="Cao H."/>
            <person name="Xiong S."/>
            <person name="Wang X."/>
            <person name="Wei L."/>
            <person name="Li C."/>
            <person name="Ma Q."/>
            <person name="Ju M."/>
            <person name="Zhao R."/>
            <person name="Li G."/>
            <person name="Mu C."/>
            <person name="Tian Q."/>
            <person name="Mei H."/>
            <person name="Zhang T."/>
            <person name="Gao T."/>
            <person name="Zhang H."/>
        </authorList>
    </citation>
    <scope>NUCLEOTIDE SEQUENCE</scope>
    <source>
        <strain evidence="2">K16</strain>
    </source>
</reference>
<dbReference type="AlphaFoldDB" id="A0AAE1WLH0"/>
<feature type="region of interest" description="Disordered" evidence="1">
    <location>
        <begin position="123"/>
        <end position="152"/>
    </location>
</feature>
<accession>A0AAE1WLH0</accession>
<gene>
    <name evidence="2" type="ORF">Sango_1717500</name>
</gene>
<protein>
    <submittedName>
        <fullName evidence="2">Uncharacterized protein</fullName>
    </submittedName>
</protein>
<evidence type="ECO:0000313" key="3">
    <source>
        <dbReference type="Proteomes" id="UP001289374"/>
    </source>
</evidence>
<keyword evidence="3" id="KW-1185">Reference proteome</keyword>
<sequence length="152" mass="16436">MLGRVRASPMGSLELLEMERPNSKVIKHDSLSIYESTLMKLKQGSHCNPRCNTEDSARADPDCTIMATSSPEEAVSSDADCCSTDSFSNSIPCLQSTGPLKAQGNRNMSILYFFSKYKSSHSQHAQSSNDKEDMAIESGYSSSSSGSPMSSC</sequence>
<dbReference type="PANTHER" id="PTHR48238">
    <property type="entry name" value="BNACNNG09570D PROTEIN"/>
    <property type="match status" value="1"/>
</dbReference>
<evidence type="ECO:0000256" key="1">
    <source>
        <dbReference type="SAM" id="MobiDB-lite"/>
    </source>
</evidence>
<feature type="compositionally biased region" description="Low complexity" evidence="1">
    <location>
        <begin position="138"/>
        <end position="152"/>
    </location>
</feature>
<name>A0AAE1WLH0_9LAMI</name>
<dbReference type="PANTHER" id="PTHR48238:SF1">
    <property type="entry name" value="(RAPE) HYPOTHETICAL PROTEIN"/>
    <property type="match status" value="1"/>
</dbReference>
<comment type="caution">
    <text evidence="2">The sequence shown here is derived from an EMBL/GenBank/DDBJ whole genome shotgun (WGS) entry which is preliminary data.</text>
</comment>
<dbReference type="Proteomes" id="UP001289374">
    <property type="component" value="Unassembled WGS sequence"/>
</dbReference>
<evidence type="ECO:0000313" key="2">
    <source>
        <dbReference type="EMBL" id="KAK4395632.1"/>
    </source>
</evidence>